<dbReference type="EMBL" id="OZ020112">
    <property type="protein sequence ID" value="CAK9265166.1"/>
    <property type="molecule type" value="Genomic_DNA"/>
</dbReference>
<dbReference type="Proteomes" id="UP001497444">
    <property type="component" value="Chromosome 17"/>
</dbReference>
<proteinExistence type="predicted"/>
<organism evidence="1 2">
    <name type="scientific">Sphagnum jensenii</name>
    <dbReference type="NCBI Taxonomy" id="128206"/>
    <lineage>
        <taxon>Eukaryota</taxon>
        <taxon>Viridiplantae</taxon>
        <taxon>Streptophyta</taxon>
        <taxon>Embryophyta</taxon>
        <taxon>Bryophyta</taxon>
        <taxon>Sphagnophytina</taxon>
        <taxon>Sphagnopsida</taxon>
        <taxon>Sphagnales</taxon>
        <taxon>Sphagnaceae</taxon>
        <taxon>Sphagnum</taxon>
    </lineage>
</organism>
<sequence>MHIEKNYGPTDAKLHNTTLVLPLYNSSITIICFFCSPKIDRRKAPQSNTGVPALQLQHHHNLLFLFSTQSSTIQHWCCVQSANPSWCLLAIYKP</sequence>
<evidence type="ECO:0000313" key="2">
    <source>
        <dbReference type="Proteomes" id="UP001497444"/>
    </source>
</evidence>
<reference evidence="1" key="1">
    <citation type="submission" date="2024-02" db="EMBL/GenBank/DDBJ databases">
        <authorList>
            <consortium name="ELIXIR-Norway"/>
            <consortium name="Elixir Norway"/>
        </authorList>
    </citation>
    <scope>NUCLEOTIDE SEQUENCE</scope>
</reference>
<gene>
    <name evidence="1" type="ORF">CSSPJE1EN1_LOCUS10644</name>
</gene>
<evidence type="ECO:0000313" key="1">
    <source>
        <dbReference type="EMBL" id="CAK9265166.1"/>
    </source>
</evidence>
<protein>
    <submittedName>
        <fullName evidence="1">Uncharacterized protein</fullName>
    </submittedName>
</protein>
<name>A0ABP0WH07_9BRYO</name>
<accession>A0ABP0WH07</accession>
<keyword evidence="2" id="KW-1185">Reference proteome</keyword>